<protein>
    <submittedName>
        <fullName evidence="1">Uncharacterized protein</fullName>
    </submittedName>
</protein>
<dbReference type="OrthoDB" id="8119704at2759"/>
<dbReference type="Proteomes" id="UP000663193">
    <property type="component" value="Chromosome 7"/>
</dbReference>
<sequence length="255" mass="28411">MAHALHKSRSYIDTPSGSLKLPTVLSRTTMTTTSSKLPLFFAHAGITEVERLEMVRRRSAEKTGVVLMAHLAGEALSEFFLSRRGGESAGILYAWCGAGVWIMALLHVLTCQRATETPIPTVSLKVPPCKDETGTRCILHCGYTNLESEIPRMLTFAVREYVLANAGFGAFRHCARCGEPDHLVKSGELFIKWICRHYTEVPGGGSQVRRSLHAFSARRCRKALSKCLPSLPKRRKFDRVSEYDARVEDNNEEGE</sequence>
<dbReference type="AlphaFoldDB" id="A0A7U2F2I1"/>
<keyword evidence="2" id="KW-1185">Reference proteome</keyword>
<dbReference type="EMBL" id="CP069029">
    <property type="protein sequence ID" value="QRC97266.1"/>
    <property type="molecule type" value="Genomic_DNA"/>
</dbReference>
<evidence type="ECO:0000313" key="1">
    <source>
        <dbReference type="EMBL" id="QRC97266.1"/>
    </source>
</evidence>
<gene>
    <name evidence="1" type="ORF">JI435_306300</name>
</gene>
<name>A0A7U2F2I1_PHANO</name>
<reference evidence="2" key="1">
    <citation type="journal article" date="2021" name="BMC Genomics">
        <title>Chromosome-level genome assembly and manually-curated proteome of model necrotroph Parastagonospora nodorum Sn15 reveals a genome-wide trove of candidate effector homologs, and redundancy of virulence-related functions within an accessory chromosome.</title>
        <authorList>
            <person name="Bertazzoni S."/>
            <person name="Jones D.A.B."/>
            <person name="Phan H.T."/>
            <person name="Tan K.-C."/>
            <person name="Hane J.K."/>
        </authorList>
    </citation>
    <scope>NUCLEOTIDE SEQUENCE [LARGE SCALE GENOMIC DNA]</scope>
    <source>
        <strain evidence="2">SN15 / ATCC MYA-4574 / FGSC 10173)</strain>
    </source>
</reference>
<evidence type="ECO:0000313" key="2">
    <source>
        <dbReference type="Proteomes" id="UP000663193"/>
    </source>
</evidence>
<organism evidence="1 2">
    <name type="scientific">Phaeosphaeria nodorum (strain SN15 / ATCC MYA-4574 / FGSC 10173)</name>
    <name type="common">Glume blotch fungus</name>
    <name type="synonym">Parastagonospora nodorum</name>
    <dbReference type="NCBI Taxonomy" id="321614"/>
    <lineage>
        <taxon>Eukaryota</taxon>
        <taxon>Fungi</taxon>
        <taxon>Dikarya</taxon>
        <taxon>Ascomycota</taxon>
        <taxon>Pezizomycotina</taxon>
        <taxon>Dothideomycetes</taxon>
        <taxon>Pleosporomycetidae</taxon>
        <taxon>Pleosporales</taxon>
        <taxon>Pleosporineae</taxon>
        <taxon>Phaeosphaeriaceae</taxon>
        <taxon>Parastagonospora</taxon>
    </lineage>
</organism>
<proteinExistence type="predicted"/>
<dbReference type="VEuPathDB" id="FungiDB:JI435_306300"/>
<accession>A0A7U2F2I1</accession>